<evidence type="ECO:0000313" key="3">
    <source>
        <dbReference type="Proteomes" id="UP001161017"/>
    </source>
</evidence>
<protein>
    <recommendedName>
        <fullName evidence="1">SET domain-containing protein</fullName>
    </recommendedName>
</protein>
<dbReference type="InterPro" id="IPR001214">
    <property type="entry name" value="SET_dom"/>
</dbReference>
<dbReference type="Gene3D" id="2.170.270.10">
    <property type="entry name" value="SET domain"/>
    <property type="match status" value="1"/>
</dbReference>
<proteinExistence type="predicted"/>
<evidence type="ECO:0000313" key="2">
    <source>
        <dbReference type="EMBL" id="MDI1489045.1"/>
    </source>
</evidence>
<dbReference type="Proteomes" id="UP001161017">
    <property type="component" value="Unassembled WGS sequence"/>
</dbReference>
<name>A0AA43TWF1_9LECA</name>
<dbReference type="SMART" id="SM00317">
    <property type="entry name" value="SET"/>
    <property type="match status" value="1"/>
</dbReference>
<dbReference type="InterPro" id="IPR053185">
    <property type="entry name" value="SET_domain_protein"/>
</dbReference>
<reference evidence="2" key="1">
    <citation type="journal article" date="2023" name="Genome Biol. Evol.">
        <title>First Whole Genome Sequence and Flow Cytometry Genome Size Data for the Lichen-Forming Fungus Ramalina farinacea (Ascomycota).</title>
        <authorList>
            <person name="Llewellyn T."/>
            <person name="Mian S."/>
            <person name="Hill R."/>
            <person name="Leitch I.J."/>
            <person name="Gaya E."/>
        </authorList>
    </citation>
    <scope>NUCLEOTIDE SEQUENCE</scope>
    <source>
        <strain evidence="2">LIQ254RAFAR</strain>
    </source>
</reference>
<sequence>MSGYYLRSQVAISNTVQNRHDAERPSRDRREVIEARLEFQLPQPAQAQVQIRQGRGVGGIGLFARGVIKRGALILIEAPLFSLRHHFTNGELAREIGLLSQANRDAFRDAFRNLHPQHGTDRQIFESNRVEMREGHVEHGRINDSGLFLQASRFNHSCISNAHMQWNEATQSVTVYAVRKINKNSEIFVNYVAEHFSGRADRQSALADYGFTCSCEACRGNTKFGKESEKRRSDMHNLLKSDVENADMDDEPVFKRLEAHVEYLLQALDLERLVFPGVAELCIEQSKWFGEEFRKIIGRAMASKSETIPKLQSSASATARRGLGYALMTTGPDSKVTREALDAIEEAQHLSGAGPGRQYWHD</sequence>
<dbReference type="EMBL" id="JAPUFD010000008">
    <property type="protein sequence ID" value="MDI1489045.1"/>
    <property type="molecule type" value="Genomic_DNA"/>
</dbReference>
<dbReference type="PANTHER" id="PTHR47332:SF4">
    <property type="entry name" value="SET DOMAIN-CONTAINING PROTEIN 5"/>
    <property type="match status" value="1"/>
</dbReference>
<dbReference type="Pfam" id="PF00856">
    <property type="entry name" value="SET"/>
    <property type="match status" value="1"/>
</dbReference>
<dbReference type="CDD" id="cd20071">
    <property type="entry name" value="SET_SMYD"/>
    <property type="match status" value="1"/>
</dbReference>
<dbReference type="PROSITE" id="PS50280">
    <property type="entry name" value="SET"/>
    <property type="match status" value="1"/>
</dbReference>
<comment type="caution">
    <text evidence="2">The sequence shown here is derived from an EMBL/GenBank/DDBJ whole genome shotgun (WGS) entry which is preliminary data.</text>
</comment>
<gene>
    <name evidence="2" type="ORF">OHK93_008322</name>
</gene>
<feature type="domain" description="SET" evidence="1">
    <location>
        <begin position="47"/>
        <end position="192"/>
    </location>
</feature>
<dbReference type="SUPFAM" id="SSF82199">
    <property type="entry name" value="SET domain"/>
    <property type="match status" value="1"/>
</dbReference>
<keyword evidence="3" id="KW-1185">Reference proteome</keyword>
<dbReference type="AlphaFoldDB" id="A0AA43TWF1"/>
<evidence type="ECO:0000259" key="1">
    <source>
        <dbReference type="PROSITE" id="PS50280"/>
    </source>
</evidence>
<organism evidence="2 3">
    <name type="scientific">Ramalina farinacea</name>
    <dbReference type="NCBI Taxonomy" id="258253"/>
    <lineage>
        <taxon>Eukaryota</taxon>
        <taxon>Fungi</taxon>
        <taxon>Dikarya</taxon>
        <taxon>Ascomycota</taxon>
        <taxon>Pezizomycotina</taxon>
        <taxon>Lecanoromycetes</taxon>
        <taxon>OSLEUM clade</taxon>
        <taxon>Lecanoromycetidae</taxon>
        <taxon>Lecanorales</taxon>
        <taxon>Lecanorineae</taxon>
        <taxon>Ramalinaceae</taxon>
        <taxon>Ramalina</taxon>
    </lineage>
</organism>
<dbReference type="InterPro" id="IPR046341">
    <property type="entry name" value="SET_dom_sf"/>
</dbReference>
<accession>A0AA43TWF1</accession>
<dbReference type="PANTHER" id="PTHR47332">
    <property type="entry name" value="SET DOMAIN-CONTAINING PROTEIN 5"/>
    <property type="match status" value="1"/>
</dbReference>